<dbReference type="SUPFAM" id="SSF48179">
    <property type="entry name" value="6-phosphogluconate dehydrogenase C-terminal domain-like"/>
    <property type="match status" value="1"/>
</dbReference>
<evidence type="ECO:0000313" key="5">
    <source>
        <dbReference type="Proteomes" id="UP000002630"/>
    </source>
</evidence>
<dbReference type="STRING" id="2880.D7G3J5"/>
<gene>
    <name evidence="4" type="primary">ALGD1</name>
    <name evidence="4" type="ORF">Esi_0051_0092</name>
</gene>
<dbReference type="InterPro" id="IPR014026">
    <property type="entry name" value="UDP-Glc/GDP-Man_DH_dimer"/>
</dbReference>
<dbReference type="EMBL" id="FN648719">
    <property type="protein sequence ID" value="CBJ26993.1"/>
    <property type="molecule type" value="Genomic_DNA"/>
</dbReference>
<keyword evidence="5" id="KW-1185">Reference proteome</keyword>
<evidence type="ECO:0000259" key="3">
    <source>
        <dbReference type="Pfam" id="PF03721"/>
    </source>
</evidence>
<keyword evidence="4" id="KW-0560">Oxidoreductase</keyword>
<dbReference type="InterPro" id="IPR008927">
    <property type="entry name" value="6-PGluconate_DH-like_C_sf"/>
</dbReference>
<feature type="domain" description="UDP-glucose/GDP-mannose dehydrogenase dimerisation" evidence="2">
    <location>
        <begin position="206"/>
        <end position="302"/>
    </location>
</feature>
<evidence type="ECO:0000313" key="4">
    <source>
        <dbReference type="EMBL" id="CBJ26993.1"/>
    </source>
</evidence>
<dbReference type="Gene3D" id="1.10.1040.10">
    <property type="entry name" value="N-(1-d-carboxylethyl)-l-norvaline Dehydrogenase, domain 2"/>
    <property type="match status" value="1"/>
</dbReference>
<name>D7G3J5_ECTSI</name>
<organism evidence="4 5">
    <name type="scientific">Ectocarpus siliculosus</name>
    <name type="common">Brown alga</name>
    <name type="synonym">Conferva siliculosa</name>
    <dbReference type="NCBI Taxonomy" id="2880"/>
    <lineage>
        <taxon>Eukaryota</taxon>
        <taxon>Sar</taxon>
        <taxon>Stramenopiles</taxon>
        <taxon>Ochrophyta</taxon>
        <taxon>PX clade</taxon>
        <taxon>Phaeophyceae</taxon>
        <taxon>Ectocarpales</taxon>
        <taxon>Ectocarpaceae</taxon>
        <taxon>Ectocarpus</taxon>
    </lineage>
</organism>
<proteinExistence type="inferred from homology"/>
<sequence length="331" mass="36219">MSSLATAASRSAASGKKESIIQVGCGVVGGAYAKAYKHHGFEVRGFDVVPAIIEKMNAAGIPCCHPDNCPNDLNPEIVLLSVPTPLIKETQRLDMKYVWSTVPLVVKLIEQSTGIAPIFVIRSTVPPGMTKKWMAAVKEKTDKPFHVAFQPEFLRAVSCEEDARAPWQVVFGYMPGEEDVRARMTNAFLEFVGRDESKLTVLNIAEAEFMKLVHNYANGLKISFANCIYGLAHELDPSIDAQKVLYLVSSTAECFLSRKYGLRVGAPYGGVCLPKDVPELTSLAPEGSVFREFLSGTGKINEWISSAKAKNMRVELDESPNWVSPDALMTS</sequence>
<reference evidence="4 5" key="1">
    <citation type="journal article" date="2010" name="Nature">
        <title>The Ectocarpus genome and the independent evolution of multicellularity in brown algae.</title>
        <authorList>
            <person name="Cock J.M."/>
            <person name="Sterck L."/>
            <person name="Rouze P."/>
            <person name="Scornet D."/>
            <person name="Allen A.E."/>
            <person name="Amoutzias G."/>
            <person name="Anthouard V."/>
            <person name="Artiguenave F."/>
            <person name="Aury J.M."/>
            <person name="Badger J.H."/>
            <person name="Beszteri B."/>
            <person name="Billiau K."/>
            <person name="Bonnet E."/>
            <person name="Bothwell J.H."/>
            <person name="Bowler C."/>
            <person name="Boyen C."/>
            <person name="Brownlee C."/>
            <person name="Carrano C.J."/>
            <person name="Charrier B."/>
            <person name="Cho G.Y."/>
            <person name="Coelho S.M."/>
            <person name="Collen J."/>
            <person name="Corre E."/>
            <person name="Da Silva C."/>
            <person name="Delage L."/>
            <person name="Delaroque N."/>
            <person name="Dittami S.M."/>
            <person name="Doulbeau S."/>
            <person name="Elias M."/>
            <person name="Farnham G."/>
            <person name="Gachon C.M."/>
            <person name="Gschloessl B."/>
            <person name="Heesch S."/>
            <person name="Jabbari K."/>
            <person name="Jubin C."/>
            <person name="Kawai H."/>
            <person name="Kimura K."/>
            <person name="Kloareg B."/>
            <person name="Kupper F.C."/>
            <person name="Lang D."/>
            <person name="Le Bail A."/>
            <person name="Leblanc C."/>
            <person name="Lerouge P."/>
            <person name="Lohr M."/>
            <person name="Lopez P.J."/>
            <person name="Martens C."/>
            <person name="Maumus F."/>
            <person name="Michel G."/>
            <person name="Miranda-Saavedra D."/>
            <person name="Morales J."/>
            <person name="Moreau H."/>
            <person name="Motomura T."/>
            <person name="Nagasato C."/>
            <person name="Napoli C.A."/>
            <person name="Nelson D.R."/>
            <person name="Nyvall-Collen P."/>
            <person name="Peters A.F."/>
            <person name="Pommier C."/>
            <person name="Potin P."/>
            <person name="Poulain J."/>
            <person name="Quesneville H."/>
            <person name="Read B."/>
            <person name="Rensing S.A."/>
            <person name="Ritter A."/>
            <person name="Rousvoal S."/>
            <person name="Samanta M."/>
            <person name="Samson G."/>
            <person name="Schroeder D.C."/>
            <person name="Segurens B."/>
            <person name="Strittmatter M."/>
            <person name="Tonon T."/>
            <person name="Tregear J.W."/>
            <person name="Valentin K."/>
            <person name="von Dassow P."/>
            <person name="Yamagishi T."/>
            <person name="Van de Peer Y."/>
            <person name="Wincker P."/>
        </authorList>
    </citation>
    <scope>NUCLEOTIDE SEQUENCE [LARGE SCALE GENOMIC DNA]</scope>
    <source>
        <strain evidence="5">Ec32 / CCAP1310/4</strain>
    </source>
</reference>
<dbReference type="GO" id="GO:0047919">
    <property type="term" value="F:GDP-mannose 6-dehydrogenase activity"/>
    <property type="evidence" value="ECO:0007669"/>
    <property type="project" value="UniProtKB-EC"/>
</dbReference>
<evidence type="ECO:0000259" key="2">
    <source>
        <dbReference type="Pfam" id="PF00984"/>
    </source>
</evidence>
<dbReference type="PANTHER" id="PTHR43750:SF3">
    <property type="entry name" value="UDP-GLUCOSE 6-DEHYDROGENASE TUAD"/>
    <property type="match status" value="1"/>
</dbReference>
<dbReference type="Proteomes" id="UP000002630">
    <property type="component" value="Linkage Group LG24"/>
</dbReference>
<dbReference type="Pfam" id="PF00984">
    <property type="entry name" value="UDPG_MGDP_dh"/>
    <property type="match status" value="1"/>
</dbReference>
<evidence type="ECO:0000256" key="1">
    <source>
        <dbReference type="ARBA" id="ARBA00006601"/>
    </source>
</evidence>
<dbReference type="Pfam" id="PF03721">
    <property type="entry name" value="UDPG_MGDP_dh_N"/>
    <property type="match status" value="1"/>
</dbReference>
<dbReference type="EMBL" id="FN649749">
    <property type="protein sequence ID" value="CBJ26993.1"/>
    <property type="molecule type" value="Genomic_DNA"/>
</dbReference>
<feature type="domain" description="UDP-glucose/GDP-mannose dehydrogenase N-terminal" evidence="3">
    <location>
        <begin position="76"/>
        <end position="179"/>
    </location>
</feature>
<dbReference type="SUPFAM" id="SSF51735">
    <property type="entry name" value="NAD(P)-binding Rossmann-fold domains"/>
    <property type="match status" value="1"/>
</dbReference>
<accession>D7G3J5</accession>
<dbReference type="Gene3D" id="3.40.50.720">
    <property type="entry name" value="NAD(P)-binding Rossmann-like Domain"/>
    <property type="match status" value="1"/>
</dbReference>
<dbReference type="InParanoid" id="D7G3J5"/>
<dbReference type="InterPro" id="IPR036291">
    <property type="entry name" value="NAD(P)-bd_dom_sf"/>
</dbReference>
<dbReference type="EC" id="1.1.1.132" evidence="4"/>
<protein>
    <submittedName>
        <fullName evidence="4">GDP-mannose 6-dehydrogenase</fullName>
        <ecNumber evidence="4">1.1.1.132</ecNumber>
    </submittedName>
</protein>
<dbReference type="GO" id="GO:0051287">
    <property type="term" value="F:NAD binding"/>
    <property type="evidence" value="ECO:0007669"/>
    <property type="project" value="InterPro"/>
</dbReference>
<dbReference type="OrthoDB" id="10274989at2759"/>
<dbReference type="InterPro" id="IPR001732">
    <property type="entry name" value="UDP-Glc/GDP-Man_DH_N"/>
</dbReference>
<dbReference type="PANTHER" id="PTHR43750">
    <property type="entry name" value="UDP-GLUCOSE 6-DEHYDROGENASE TUAD"/>
    <property type="match status" value="1"/>
</dbReference>
<comment type="similarity">
    <text evidence="1">Belongs to the UDP-glucose/GDP-mannose dehydrogenase family.</text>
</comment>
<dbReference type="InterPro" id="IPR013328">
    <property type="entry name" value="6PGD_dom2"/>
</dbReference>
<dbReference type="AlphaFoldDB" id="D7G3J5"/>